<keyword evidence="4" id="KW-1185">Reference proteome</keyword>
<dbReference type="InterPro" id="IPR047589">
    <property type="entry name" value="DUF11_rpt"/>
</dbReference>
<protein>
    <recommendedName>
        <fullName evidence="2">DUF11 domain-containing protein</fullName>
    </recommendedName>
</protein>
<feature type="signal peptide" evidence="1">
    <location>
        <begin position="1"/>
        <end position="24"/>
    </location>
</feature>
<gene>
    <name evidence="3" type="ORF">ACFOMG_02315</name>
</gene>
<name>A0ABV7VPB6_9GAMM</name>
<evidence type="ECO:0000313" key="3">
    <source>
        <dbReference type="EMBL" id="MFC3678947.1"/>
    </source>
</evidence>
<dbReference type="RefSeq" id="WP_376864513.1">
    <property type="nucleotide sequence ID" value="NZ_JBHRYB010000001.1"/>
</dbReference>
<dbReference type="NCBIfam" id="TIGR01451">
    <property type="entry name" value="B_ant_repeat"/>
    <property type="match status" value="1"/>
</dbReference>
<comment type="caution">
    <text evidence="3">The sequence shown here is derived from an EMBL/GenBank/DDBJ whole genome shotgun (WGS) entry which is preliminary data.</text>
</comment>
<dbReference type="InterPro" id="IPR001434">
    <property type="entry name" value="OmcB-like_DUF11"/>
</dbReference>
<sequence>MKVSKIFAPVVFGALATAGASVHAAAGTNAGIEITNTASLSYAVNGQGQSAITAETKLDVDLKLDFKLTSNNTAIQSTDLPESATEITIANLKLKNDSNASVTYTIDIADKAIAQTALLYGSTELTKDTFDLSNPTFSVTSAATEVSISGSQITVTKLTKDDSVDIAVTVNKESFTGELNSTSISIFDFTAKASEAFDNNNENIDVSVDSKNAGKDNDLNTVQVVYADTGKDNSELISEGLSLTLPYFPTDPDDKEDTKKNGLIKKSKVVWDPINGTSSPKAIPGAVIKYTLEVRNLGSAQAKDLVVQDDIPEYTSYCSGQQGADGITYDCNNPAPADDPTPGAPVSDAIGSTPDFQYSTSPVQFGDKTFTPTSTRGSIFVHYPSFAAKPENAAALLNTITFYVTVD</sequence>
<feature type="domain" description="DUF11" evidence="2">
    <location>
        <begin position="279"/>
        <end position="332"/>
    </location>
</feature>
<organism evidence="3 4">
    <name type="scientific">Bacterioplanoides pacificum</name>
    <dbReference type="NCBI Taxonomy" id="1171596"/>
    <lineage>
        <taxon>Bacteria</taxon>
        <taxon>Pseudomonadati</taxon>
        <taxon>Pseudomonadota</taxon>
        <taxon>Gammaproteobacteria</taxon>
        <taxon>Oceanospirillales</taxon>
        <taxon>Oceanospirillaceae</taxon>
        <taxon>Bacterioplanoides</taxon>
    </lineage>
</organism>
<accession>A0ABV7VPB6</accession>
<proteinExistence type="predicted"/>
<dbReference type="Pfam" id="PF01345">
    <property type="entry name" value="DUF11"/>
    <property type="match status" value="1"/>
</dbReference>
<keyword evidence="1" id="KW-0732">Signal</keyword>
<dbReference type="EMBL" id="JBHRYB010000001">
    <property type="protein sequence ID" value="MFC3678947.1"/>
    <property type="molecule type" value="Genomic_DNA"/>
</dbReference>
<reference evidence="4" key="1">
    <citation type="journal article" date="2019" name="Int. J. Syst. Evol. Microbiol.">
        <title>The Global Catalogue of Microorganisms (GCM) 10K type strain sequencing project: providing services to taxonomists for standard genome sequencing and annotation.</title>
        <authorList>
            <consortium name="The Broad Institute Genomics Platform"/>
            <consortium name="The Broad Institute Genome Sequencing Center for Infectious Disease"/>
            <person name="Wu L."/>
            <person name="Ma J."/>
        </authorList>
    </citation>
    <scope>NUCLEOTIDE SEQUENCE [LARGE SCALE GENOMIC DNA]</scope>
    <source>
        <strain evidence="4">KCTC 42424</strain>
    </source>
</reference>
<evidence type="ECO:0000259" key="2">
    <source>
        <dbReference type="Pfam" id="PF01345"/>
    </source>
</evidence>
<evidence type="ECO:0000256" key="1">
    <source>
        <dbReference type="SAM" id="SignalP"/>
    </source>
</evidence>
<dbReference type="Proteomes" id="UP001595722">
    <property type="component" value="Unassembled WGS sequence"/>
</dbReference>
<feature type="chain" id="PRO_5046241306" description="DUF11 domain-containing protein" evidence="1">
    <location>
        <begin position="25"/>
        <end position="407"/>
    </location>
</feature>
<evidence type="ECO:0000313" key="4">
    <source>
        <dbReference type="Proteomes" id="UP001595722"/>
    </source>
</evidence>